<comment type="pathway">
    <text evidence="2 13">Cell wall biogenesis; peptidoglycan biosynthesis.</text>
</comment>
<comment type="caution">
    <text evidence="15">The sequence shown here is derived from an EMBL/GenBank/DDBJ whole genome shotgun (WGS) entry which is preliminary data.</text>
</comment>
<organism evidence="15 16">
    <name type="scientific">SAR86 cluster bacterium</name>
    <dbReference type="NCBI Taxonomy" id="2030880"/>
    <lineage>
        <taxon>Bacteria</taxon>
        <taxon>Pseudomonadati</taxon>
        <taxon>Pseudomonadota</taxon>
        <taxon>Gammaproteobacteria</taxon>
        <taxon>SAR86 cluster</taxon>
    </lineage>
</organism>
<dbReference type="Gene3D" id="3.65.10.10">
    <property type="entry name" value="Enolpyruvate transferase domain"/>
    <property type="match status" value="2"/>
</dbReference>
<dbReference type="GO" id="GO:0071555">
    <property type="term" value="P:cell wall organization"/>
    <property type="evidence" value="ECO:0007669"/>
    <property type="project" value="UniProtKB-KW"/>
</dbReference>
<dbReference type="NCBIfam" id="NF006873">
    <property type="entry name" value="PRK09369.1"/>
    <property type="match status" value="1"/>
</dbReference>
<comment type="function">
    <text evidence="13">Cell wall formation. Adds enolpyruvyl to UDP-N-acetylglucosamine.</text>
</comment>
<feature type="binding site" evidence="13">
    <location>
        <begin position="22"/>
        <end position="23"/>
    </location>
    <ligand>
        <name>phosphoenolpyruvate</name>
        <dbReference type="ChEBI" id="CHEBI:58702"/>
    </ligand>
</feature>
<dbReference type="GO" id="GO:0005737">
    <property type="term" value="C:cytoplasm"/>
    <property type="evidence" value="ECO:0007669"/>
    <property type="project" value="UniProtKB-SubCell"/>
</dbReference>
<feature type="domain" description="Enolpyruvate transferase" evidence="14">
    <location>
        <begin position="7"/>
        <end position="407"/>
    </location>
</feature>
<evidence type="ECO:0000256" key="10">
    <source>
        <dbReference type="ARBA" id="ARBA00023317"/>
    </source>
</evidence>
<dbReference type="AlphaFoldDB" id="A0A937LGE5"/>
<keyword evidence="3 13" id="KW-0963">Cytoplasm</keyword>
<keyword evidence="10 13" id="KW-0670">Pyruvate</keyword>
<feature type="binding site" evidence="13">
    <location>
        <position position="306"/>
    </location>
    <ligand>
        <name>UDP-N-acetyl-alpha-D-glucosamine</name>
        <dbReference type="ChEBI" id="CHEBI:57705"/>
    </ligand>
</feature>
<evidence type="ECO:0000256" key="11">
    <source>
        <dbReference type="ARBA" id="ARBA00038367"/>
    </source>
</evidence>
<comment type="subcellular location">
    <subcellularLocation>
        <location evidence="1 13">Cytoplasm</location>
    </subcellularLocation>
</comment>
<evidence type="ECO:0000256" key="8">
    <source>
        <dbReference type="ARBA" id="ARBA00023306"/>
    </source>
</evidence>
<evidence type="ECO:0000256" key="1">
    <source>
        <dbReference type="ARBA" id="ARBA00004496"/>
    </source>
</evidence>
<feature type="modified residue" description="2-(S-cysteinyl)pyruvic acid O-phosphothioketal" evidence="13">
    <location>
        <position position="117"/>
    </location>
</feature>
<feature type="active site" description="Proton donor" evidence="13">
    <location>
        <position position="117"/>
    </location>
</feature>
<proteinExistence type="inferred from homology"/>
<evidence type="ECO:0000256" key="13">
    <source>
        <dbReference type="HAMAP-Rule" id="MF_00111"/>
    </source>
</evidence>
<keyword evidence="6 13" id="KW-0133">Cell shape</keyword>
<sequence>MEKLLINGGACLKGTISCSGAKNAALPMIAATILSDENVILKNLPYLQDITTMFELLGSMGAEILLNENMDFTISTNELKEKEARYELVKTMRASILVLGPLVAKYGEARIALPGGCAIGTRPVNFHLDALKQLGASISLKNGYIEAKAKKLKGTSIKFDGVTVTGTENIMMAACLAEGTTILTNVAKEPEIIDLAQFLNAMGAKITGAGTDKITIEGVKGLHGTEYSIPADRIEAGTYLVAAVITKGDIRINGINPKRLIKVLDKLVETGAKVTTTNESISLKMDLDKPKPVDITTAPFPEFPTDMQAQFSVINALADGVSNIYETVFENRYMHVQELNRMGCDIQVSGNHAVIKGVDSLYGAEVMATDLRASASLILAGLCAKGKTKVDRIYHIDRGYERIEEKLNYLGANIKRLPS</sequence>
<evidence type="ECO:0000313" key="15">
    <source>
        <dbReference type="EMBL" id="MBL6817885.1"/>
    </source>
</evidence>
<dbReference type="NCBIfam" id="TIGR01072">
    <property type="entry name" value="murA"/>
    <property type="match status" value="1"/>
</dbReference>
<feature type="binding site" evidence="13">
    <location>
        <position position="328"/>
    </location>
    <ligand>
        <name>UDP-N-acetyl-alpha-D-glucosamine</name>
        <dbReference type="ChEBI" id="CHEBI:57705"/>
    </ligand>
</feature>
<dbReference type="PANTHER" id="PTHR43783:SF1">
    <property type="entry name" value="UDP-N-ACETYLGLUCOSAMINE 1-CARBOXYVINYLTRANSFERASE"/>
    <property type="match status" value="1"/>
</dbReference>
<dbReference type="CDD" id="cd01555">
    <property type="entry name" value="UdpNAET"/>
    <property type="match status" value="1"/>
</dbReference>
<evidence type="ECO:0000256" key="12">
    <source>
        <dbReference type="ARBA" id="ARBA00047527"/>
    </source>
</evidence>
<dbReference type="GO" id="GO:0051301">
    <property type="term" value="P:cell division"/>
    <property type="evidence" value="ECO:0007669"/>
    <property type="project" value="UniProtKB-KW"/>
</dbReference>
<dbReference type="SUPFAM" id="SSF55205">
    <property type="entry name" value="EPT/RTPC-like"/>
    <property type="match status" value="1"/>
</dbReference>
<dbReference type="InterPro" id="IPR005750">
    <property type="entry name" value="UDP_GlcNAc_COvinyl_MurA"/>
</dbReference>
<dbReference type="Pfam" id="PF00275">
    <property type="entry name" value="EPSP_synthase"/>
    <property type="match status" value="1"/>
</dbReference>
<dbReference type="Proteomes" id="UP000711391">
    <property type="component" value="Unassembled WGS sequence"/>
</dbReference>
<dbReference type="HAMAP" id="MF_00111">
    <property type="entry name" value="MurA"/>
    <property type="match status" value="1"/>
</dbReference>
<evidence type="ECO:0000313" key="16">
    <source>
        <dbReference type="Proteomes" id="UP000711391"/>
    </source>
</evidence>
<dbReference type="InterPro" id="IPR001986">
    <property type="entry name" value="Enolpyruvate_Tfrase_dom"/>
</dbReference>
<protein>
    <recommendedName>
        <fullName evidence="13">UDP-N-acetylglucosamine 1-carboxyvinyltransferase</fullName>
        <ecNumber evidence="13">2.5.1.7</ecNumber>
    </recommendedName>
    <alternativeName>
        <fullName evidence="13">Enoylpyruvate transferase</fullName>
    </alternativeName>
    <alternativeName>
        <fullName evidence="13">UDP-N-acetylglucosamine enolpyruvyl transferase</fullName>
        <shortName evidence="13">EPT</shortName>
    </alternativeName>
</protein>
<reference evidence="15" key="1">
    <citation type="submission" date="2020-10" db="EMBL/GenBank/DDBJ databases">
        <title>Microbiome of the Black Sea water column analyzed by genome centric metagenomics.</title>
        <authorList>
            <person name="Cabello-Yeves P.J."/>
            <person name="Callieri C."/>
            <person name="Picazo A."/>
            <person name="Mehrshad M."/>
            <person name="Haro-Moreno J.M."/>
            <person name="Roda-Garcia J."/>
            <person name="Dzembekova N."/>
            <person name="Slabakova V."/>
            <person name="Slabakova N."/>
            <person name="Moncheva S."/>
            <person name="Rodriguez-Valera F."/>
        </authorList>
    </citation>
    <scope>NUCLEOTIDE SEQUENCE</scope>
    <source>
        <strain evidence="15">BS307-5m-G50</strain>
    </source>
</reference>
<evidence type="ECO:0000256" key="9">
    <source>
        <dbReference type="ARBA" id="ARBA00023316"/>
    </source>
</evidence>
<dbReference type="PANTHER" id="PTHR43783">
    <property type="entry name" value="UDP-N-ACETYLGLUCOSAMINE 1-CARBOXYVINYLTRANSFERASE"/>
    <property type="match status" value="1"/>
</dbReference>
<dbReference type="InterPro" id="IPR013792">
    <property type="entry name" value="RNA3'P_cycl/enolpyr_Trfase_a/b"/>
</dbReference>
<gene>
    <name evidence="13 15" type="primary">murA</name>
    <name evidence="15" type="ORF">ISQ64_00600</name>
</gene>
<dbReference type="GO" id="GO:0008360">
    <property type="term" value="P:regulation of cell shape"/>
    <property type="evidence" value="ECO:0007669"/>
    <property type="project" value="UniProtKB-KW"/>
</dbReference>
<feature type="binding site" evidence="13">
    <location>
        <position position="93"/>
    </location>
    <ligand>
        <name>UDP-N-acetyl-alpha-D-glucosamine</name>
        <dbReference type="ChEBI" id="CHEBI:57705"/>
    </ligand>
</feature>
<dbReference type="FunFam" id="3.65.10.10:FF:000001">
    <property type="entry name" value="UDP-N-acetylglucosamine 1-carboxyvinyltransferase"/>
    <property type="match status" value="1"/>
</dbReference>
<evidence type="ECO:0000256" key="2">
    <source>
        <dbReference type="ARBA" id="ARBA00004752"/>
    </source>
</evidence>
<comment type="similarity">
    <text evidence="11 13">Belongs to the EPSP synthase family. MurA subfamily.</text>
</comment>
<dbReference type="GO" id="GO:0019277">
    <property type="term" value="P:UDP-N-acetylgalactosamine biosynthetic process"/>
    <property type="evidence" value="ECO:0007669"/>
    <property type="project" value="InterPro"/>
</dbReference>
<dbReference type="GO" id="GO:0009252">
    <property type="term" value="P:peptidoglycan biosynthetic process"/>
    <property type="evidence" value="ECO:0007669"/>
    <property type="project" value="UniProtKB-UniRule"/>
</dbReference>
<evidence type="ECO:0000256" key="4">
    <source>
        <dbReference type="ARBA" id="ARBA00022618"/>
    </source>
</evidence>
<evidence type="ECO:0000256" key="3">
    <source>
        <dbReference type="ARBA" id="ARBA00022490"/>
    </source>
</evidence>
<dbReference type="InterPro" id="IPR050068">
    <property type="entry name" value="MurA_subfamily"/>
</dbReference>
<keyword evidence="5 13" id="KW-0808">Transferase</keyword>
<evidence type="ECO:0000256" key="5">
    <source>
        <dbReference type="ARBA" id="ARBA00022679"/>
    </source>
</evidence>
<dbReference type="InterPro" id="IPR036968">
    <property type="entry name" value="Enolpyruvate_Tfrase_sf"/>
</dbReference>
<comment type="caution">
    <text evidence="13">Lacks conserved residue(s) required for the propagation of feature annotation.</text>
</comment>
<keyword evidence="9 13" id="KW-0961">Cell wall biogenesis/degradation</keyword>
<evidence type="ECO:0000256" key="7">
    <source>
        <dbReference type="ARBA" id="ARBA00022984"/>
    </source>
</evidence>
<comment type="catalytic activity">
    <reaction evidence="12 13">
        <text>phosphoenolpyruvate + UDP-N-acetyl-alpha-D-glucosamine = UDP-N-acetyl-3-O-(1-carboxyvinyl)-alpha-D-glucosamine + phosphate</text>
        <dbReference type="Rhea" id="RHEA:18681"/>
        <dbReference type="ChEBI" id="CHEBI:43474"/>
        <dbReference type="ChEBI" id="CHEBI:57705"/>
        <dbReference type="ChEBI" id="CHEBI:58702"/>
        <dbReference type="ChEBI" id="CHEBI:68483"/>
        <dbReference type="EC" id="2.5.1.7"/>
    </reaction>
</comment>
<evidence type="ECO:0000256" key="6">
    <source>
        <dbReference type="ARBA" id="ARBA00022960"/>
    </source>
</evidence>
<dbReference type="GO" id="GO:0008760">
    <property type="term" value="F:UDP-N-acetylglucosamine 1-carboxyvinyltransferase activity"/>
    <property type="evidence" value="ECO:0007669"/>
    <property type="project" value="UniProtKB-UniRule"/>
</dbReference>
<keyword evidence="7 13" id="KW-0573">Peptidoglycan synthesis</keyword>
<accession>A0A937LGE5</accession>
<dbReference type="EC" id="2.5.1.7" evidence="13"/>
<evidence type="ECO:0000259" key="14">
    <source>
        <dbReference type="Pfam" id="PF00275"/>
    </source>
</evidence>
<keyword evidence="4 13" id="KW-0132">Cell division</keyword>
<dbReference type="EMBL" id="JADHQD010000002">
    <property type="protein sequence ID" value="MBL6817885.1"/>
    <property type="molecule type" value="Genomic_DNA"/>
</dbReference>
<name>A0A937LGE5_9GAMM</name>
<keyword evidence="8 13" id="KW-0131">Cell cycle</keyword>